<evidence type="ECO:0000256" key="8">
    <source>
        <dbReference type="ARBA" id="ARBA00023136"/>
    </source>
</evidence>
<dbReference type="SUPFAM" id="SSF52540">
    <property type="entry name" value="P-loop containing nucleoside triphosphate hydrolases"/>
    <property type="match status" value="1"/>
</dbReference>
<evidence type="ECO:0000256" key="7">
    <source>
        <dbReference type="ARBA" id="ARBA00023134"/>
    </source>
</evidence>
<dbReference type="PRINTS" id="PR00328">
    <property type="entry name" value="SAR1GTPBP"/>
</dbReference>
<evidence type="ECO:0000256" key="11">
    <source>
        <dbReference type="PIRSR" id="PIRSR606689-1"/>
    </source>
</evidence>
<feature type="binding site" evidence="12">
    <location>
        <position position="30"/>
    </location>
    <ligand>
        <name>Mg(2+)</name>
        <dbReference type="ChEBI" id="CHEBI:18420"/>
    </ligand>
</feature>
<dbReference type="GO" id="GO:0046872">
    <property type="term" value="F:metal ion binding"/>
    <property type="evidence" value="ECO:0007669"/>
    <property type="project" value="UniProtKB-KW"/>
</dbReference>
<evidence type="ECO:0000256" key="1">
    <source>
        <dbReference type="ARBA" id="ARBA00004141"/>
    </source>
</evidence>
<dbReference type="Proteomes" id="UP001153620">
    <property type="component" value="Chromosome 2"/>
</dbReference>
<gene>
    <name evidence="15" type="ORF">CHIRRI_LOCUS8816</name>
</gene>
<feature type="region of interest" description="Disordered" evidence="13">
    <location>
        <begin position="206"/>
        <end position="246"/>
    </location>
</feature>
<evidence type="ECO:0000256" key="5">
    <source>
        <dbReference type="ARBA" id="ARBA00022741"/>
    </source>
</evidence>
<feature type="transmembrane region" description="Helical" evidence="14">
    <location>
        <begin position="582"/>
        <end position="603"/>
    </location>
</feature>
<dbReference type="InterPro" id="IPR006689">
    <property type="entry name" value="Small_GTPase_ARF/SAR"/>
</dbReference>
<feature type="binding site" evidence="11">
    <location>
        <begin position="23"/>
        <end position="30"/>
    </location>
    <ligand>
        <name>GTP</name>
        <dbReference type="ChEBI" id="CHEBI:37565"/>
    </ligand>
</feature>
<dbReference type="GO" id="GO:0005525">
    <property type="term" value="F:GTP binding"/>
    <property type="evidence" value="ECO:0007669"/>
    <property type="project" value="UniProtKB-KW"/>
</dbReference>
<dbReference type="SMART" id="SM00177">
    <property type="entry name" value="ARF"/>
    <property type="match status" value="1"/>
</dbReference>
<keyword evidence="7 11" id="KW-0342">GTP-binding</keyword>
<evidence type="ECO:0000256" key="9">
    <source>
        <dbReference type="ARBA" id="ARBA00023170"/>
    </source>
</evidence>
<feature type="binding site" evidence="12">
    <location>
        <position position="47"/>
    </location>
    <ligand>
        <name>Mg(2+)</name>
        <dbReference type="ChEBI" id="CHEBI:18420"/>
    </ligand>
</feature>
<evidence type="ECO:0000313" key="15">
    <source>
        <dbReference type="EMBL" id="CAG9805950.1"/>
    </source>
</evidence>
<sequence length="709" mass="82054">MGNCFKFCRKSYEKESIPILILGLKESGKTEIAYRLMNKKREEFLSTKGCRTFSTKIDKRLIKFTELGGEEFYDIWKYYFLDVMGIIYIIDSSDPYSLERSKEIFGAIMSNDLLTGKPTLIFANKQDQPGALDSLDICDYFEIEYLANLFRTPCYVEGSGQYEETYDSQVARNALNWLLKTINKNYKSIQNKIRFLRVVTQNESLSSNEEIPRKSRRPATGKRKKKLRFSQNRPKTAPNAKVSFSKDNNFLTSSNLASSLRPKKSNQVSPLIGETFSYINYDGACERQIRQGLKGGLINGIITISEMTELRRKITRFSNITGADLENPRLYHPCGLTILIVGAISIVTIQINGIYTAWPNILKICQTLFFVPLTLQVFSRSVNRFGLNDEAINLELQRRLEKFCKSHEANLIHRIILMKKLDIYSDIFNIFLLGYFVLVHSPFVGMIASAVTTGSYQLIVPLYIPLIDPNKLFGFIINAIVQLIFQEITFLSLLALDFQLTFYSFQISLMFDILTWKFKDFGHSLAIKHLYSQKIFKTFIKKQIIKKKSLLIQNDRHNLIQLIKEYYKITDFTSLLFKEMKIPVFTTITSGGLALCLSTLSMLSYSKVIGAIAFFFYLTQIANSCILVTFVIHQYEKFLDEIYGFPWYLLSKSEQKIFLQFVQSCQNYEDFELTMIGKIDMELFTTVVNTGYSYFMFIWNFVEISNNYF</sequence>
<dbReference type="Pfam" id="PF00025">
    <property type="entry name" value="Arf"/>
    <property type="match status" value="1"/>
</dbReference>
<keyword evidence="8 14" id="KW-0472">Membrane</keyword>
<keyword evidence="2" id="KW-0716">Sensory transduction</keyword>
<dbReference type="AlphaFoldDB" id="A0A9N9RYT8"/>
<dbReference type="OrthoDB" id="14717at2759"/>
<feature type="transmembrane region" description="Helical" evidence="14">
    <location>
        <begin position="336"/>
        <end position="355"/>
    </location>
</feature>
<keyword evidence="6 14" id="KW-1133">Transmembrane helix</keyword>
<evidence type="ECO:0000256" key="12">
    <source>
        <dbReference type="PIRSR" id="PIRSR606689-2"/>
    </source>
</evidence>
<dbReference type="GO" id="GO:1905515">
    <property type="term" value="P:non-motile cilium assembly"/>
    <property type="evidence" value="ECO:0007669"/>
    <property type="project" value="TreeGrafter"/>
</dbReference>
<dbReference type="PANTHER" id="PTHR46090">
    <property type="entry name" value="ADP-RIBOSYLATION FACTOR-LIKE PROTEIN 13B"/>
    <property type="match status" value="1"/>
</dbReference>
<dbReference type="GO" id="GO:0007165">
    <property type="term" value="P:signal transduction"/>
    <property type="evidence" value="ECO:0007669"/>
    <property type="project" value="UniProtKB-KW"/>
</dbReference>
<dbReference type="GO" id="GO:0060170">
    <property type="term" value="C:ciliary membrane"/>
    <property type="evidence" value="ECO:0007669"/>
    <property type="project" value="TreeGrafter"/>
</dbReference>
<keyword evidence="5 11" id="KW-0547">Nucleotide-binding</keyword>
<keyword evidence="3 14" id="KW-0812">Transmembrane</keyword>
<dbReference type="GO" id="GO:0097730">
    <property type="term" value="C:non-motile cilium"/>
    <property type="evidence" value="ECO:0007669"/>
    <property type="project" value="TreeGrafter"/>
</dbReference>
<dbReference type="Pfam" id="PF02949">
    <property type="entry name" value="7tm_6"/>
    <property type="match status" value="1"/>
</dbReference>
<dbReference type="GO" id="GO:0005549">
    <property type="term" value="F:odorant binding"/>
    <property type="evidence" value="ECO:0007669"/>
    <property type="project" value="InterPro"/>
</dbReference>
<reference evidence="15" key="2">
    <citation type="submission" date="2022-10" db="EMBL/GenBank/DDBJ databases">
        <authorList>
            <consortium name="ENA_rothamsted_submissions"/>
            <consortium name="culmorum"/>
            <person name="King R."/>
        </authorList>
    </citation>
    <scope>NUCLEOTIDE SEQUENCE</scope>
</reference>
<keyword evidence="4" id="KW-0552">Olfaction</keyword>
<reference evidence="15" key="1">
    <citation type="submission" date="2022-01" db="EMBL/GenBank/DDBJ databases">
        <authorList>
            <person name="King R."/>
        </authorList>
    </citation>
    <scope>NUCLEOTIDE SEQUENCE</scope>
</reference>
<keyword evidence="16" id="KW-1185">Reference proteome</keyword>
<dbReference type="SMART" id="SM00178">
    <property type="entry name" value="SAR"/>
    <property type="match status" value="1"/>
</dbReference>
<feature type="binding site" evidence="11">
    <location>
        <position position="69"/>
    </location>
    <ligand>
        <name>GTP</name>
        <dbReference type="ChEBI" id="CHEBI:37565"/>
    </ligand>
</feature>
<evidence type="ECO:0000256" key="10">
    <source>
        <dbReference type="ARBA" id="ARBA00023224"/>
    </source>
</evidence>
<feature type="binding site" evidence="11">
    <location>
        <begin position="124"/>
        <end position="127"/>
    </location>
    <ligand>
        <name>GTP</name>
        <dbReference type="ChEBI" id="CHEBI:37565"/>
    </ligand>
</feature>
<evidence type="ECO:0000313" key="16">
    <source>
        <dbReference type="Proteomes" id="UP001153620"/>
    </source>
</evidence>
<comment type="subcellular location">
    <subcellularLocation>
        <location evidence="1">Membrane</location>
        <topology evidence="1">Multi-pass membrane protein</topology>
    </subcellularLocation>
</comment>
<keyword evidence="9" id="KW-0675">Receptor</keyword>
<dbReference type="InterPro" id="IPR004117">
    <property type="entry name" value="7tm6_olfct_rcpt"/>
</dbReference>
<organism evidence="15 16">
    <name type="scientific">Chironomus riparius</name>
    <dbReference type="NCBI Taxonomy" id="315576"/>
    <lineage>
        <taxon>Eukaryota</taxon>
        <taxon>Metazoa</taxon>
        <taxon>Ecdysozoa</taxon>
        <taxon>Arthropoda</taxon>
        <taxon>Hexapoda</taxon>
        <taxon>Insecta</taxon>
        <taxon>Pterygota</taxon>
        <taxon>Neoptera</taxon>
        <taxon>Endopterygota</taxon>
        <taxon>Diptera</taxon>
        <taxon>Nematocera</taxon>
        <taxon>Chironomoidea</taxon>
        <taxon>Chironomidae</taxon>
        <taxon>Chironominae</taxon>
        <taxon>Chironomus</taxon>
    </lineage>
</organism>
<keyword evidence="10" id="KW-0807">Transducer</keyword>
<evidence type="ECO:0000256" key="6">
    <source>
        <dbReference type="ARBA" id="ARBA00022989"/>
    </source>
</evidence>
<feature type="transmembrane region" description="Helical" evidence="14">
    <location>
        <begin position="683"/>
        <end position="702"/>
    </location>
</feature>
<feature type="transmembrane region" description="Helical" evidence="14">
    <location>
        <begin position="427"/>
        <end position="452"/>
    </location>
</feature>
<dbReference type="PROSITE" id="PS51417">
    <property type="entry name" value="ARF"/>
    <property type="match status" value="1"/>
</dbReference>
<feature type="compositionally biased region" description="Basic residues" evidence="13">
    <location>
        <begin position="214"/>
        <end position="228"/>
    </location>
</feature>
<dbReference type="InterPro" id="IPR051995">
    <property type="entry name" value="Ciliary_GTPase"/>
</dbReference>
<dbReference type="GO" id="GO:0003924">
    <property type="term" value="F:GTPase activity"/>
    <property type="evidence" value="ECO:0007669"/>
    <property type="project" value="InterPro"/>
</dbReference>
<dbReference type="GO" id="GO:0097500">
    <property type="term" value="P:receptor localization to non-motile cilium"/>
    <property type="evidence" value="ECO:0007669"/>
    <property type="project" value="TreeGrafter"/>
</dbReference>
<evidence type="ECO:0000256" key="2">
    <source>
        <dbReference type="ARBA" id="ARBA00022606"/>
    </source>
</evidence>
<dbReference type="InterPro" id="IPR027417">
    <property type="entry name" value="P-loop_NTPase"/>
</dbReference>
<protein>
    <submittedName>
        <fullName evidence="15">Uncharacterized protein</fullName>
    </submittedName>
</protein>
<dbReference type="Gene3D" id="3.40.50.300">
    <property type="entry name" value="P-loop containing nucleotide triphosphate hydrolases"/>
    <property type="match status" value="1"/>
</dbReference>
<evidence type="ECO:0000256" key="3">
    <source>
        <dbReference type="ARBA" id="ARBA00022692"/>
    </source>
</evidence>
<keyword evidence="12" id="KW-0479">Metal-binding</keyword>
<keyword evidence="12" id="KW-0460">Magnesium</keyword>
<feature type="transmembrane region" description="Helical" evidence="14">
    <location>
        <begin position="609"/>
        <end position="632"/>
    </location>
</feature>
<accession>A0A9N9RYT8</accession>
<dbReference type="EMBL" id="OU895878">
    <property type="protein sequence ID" value="CAG9805950.1"/>
    <property type="molecule type" value="Genomic_DNA"/>
</dbReference>
<evidence type="ECO:0000256" key="14">
    <source>
        <dbReference type="SAM" id="Phobius"/>
    </source>
</evidence>
<dbReference type="GO" id="GO:0004984">
    <property type="term" value="F:olfactory receptor activity"/>
    <property type="evidence" value="ECO:0007669"/>
    <property type="project" value="InterPro"/>
</dbReference>
<evidence type="ECO:0000256" key="4">
    <source>
        <dbReference type="ARBA" id="ARBA00022725"/>
    </source>
</evidence>
<proteinExistence type="predicted"/>
<evidence type="ECO:0000256" key="13">
    <source>
        <dbReference type="SAM" id="MobiDB-lite"/>
    </source>
</evidence>
<dbReference type="PANTHER" id="PTHR46090:SF2">
    <property type="entry name" value="ADP-RIBOSYLATION FACTOR-LIKE PROTEIN 13B"/>
    <property type="match status" value="1"/>
</dbReference>
<name>A0A9N9RYT8_9DIPT</name>